<organism evidence="2 3">
    <name type="scientific">Candidatus Iainarchaeum sp</name>
    <dbReference type="NCBI Taxonomy" id="3101447"/>
    <lineage>
        <taxon>Archaea</taxon>
        <taxon>Candidatus Iainarchaeota</taxon>
        <taxon>Candidatus Iainarchaeia</taxon>
        <taxon>Candidatus Iainarchaeales</taxon>
        <taxon>Candidatus Iainarchaeaceae</taxon>
        <taxon>Candidatus Iainarchaeum</taxon>
    </lineage>
</organism>
<keyword evidence="1" id="KW-0812">Transmembrane</keyword>
<name>A0A8T4KZW1_9ARCH</name>
<keyword evidence="1" id="KW-0472">Membrane</keyword>
<keyword evidence="1" id="KW-1133">Transmembrane helix</keyword>
<dbReference type="SUPFAM" id="SSF52317">
    <property type="entry name" value="Class I glutamine amidotransferase-like"/>
    <property type="match status" value="1"/>
</dbReference>
<comment type="caution">
    <text evidence="2">The sequence shown here is derived from an EMBL/GenBank/DDBJ whole genome shotgun (WGS) entry which is preliminary data.</text>
</comment>
<protein>
    <submittedName>
        <fullName evidence="2">Uncharacterized protein</fullName>
    </submittedName>
</protein>
<dbReference type="Gene3D" id="3.40.50.880">
    <property type="match status" value="1"/>
</dbReference>
<gene>
    <name evidence="2" type="ORF">J4415_01095</name>
</gene>
<reference evidence="2" key="2">
    <citation type="submission" date="2021-05" db="EMBL/GenBank/DDBJ databases">
        <title>Protein family content uncovers lineage relationships and bacterial pathway maintenance mechanisms in DPANN archaea.</title>
        <authorList>
            <person name="Castelle C.J."/>
            <person name="Meheust R."/>
            <person name="Jaffe A.L."/>
            <person name="Seitz K."/>
            <person name="Gong X."/>
            <person name="Baker B.J."/>
            <person name="Banfield J.F."/>
        </authorList>
    </citation>
    <scope>NUCLEOTIDE SEQUENCE</scope>
    <source>
        <strain evidence="2">RIFCSPHIGHO2_01_FULL_AR10_44_11</strain>
    </source>
</reference>
<evidence type="ECO:0000313" key="3">
    <source>
        <dbReference type="Proteomes" id="UP000677687"/>
    </source>
</evidence>
<dbReference type="Proteomes" id="UP000677687">
    <property type="component" value="Unassembled WGS sequence"/>
</dbReference>
<accession>A0A8T4KZW1</accession>
<evidence type="ECO:0000313" key="2">
    <source>
        <dbReference type="EMBL" id="MBS3057205.1"/>
    </source>
</evidence>
<dbReference type="InterPro" id="IPR029062">
    <property type="entry name" value="Class_I_gatase-like"/>
</dbReference>
<reference evidence="2" key="1">
    <citation type="submission" date="2021-03" db="EMBL/GenBank/DDBJ databases">
        <authorList>
            <person name="Jaffe A."/>
        </authorList>
    </citation>
    <scope>NUCLEOTIDE SEQUENCE</scope>
    <source>
        <strain evidence="2">RIFCSPHIGHO2_01_FULL_AR10_44_11</strain>
    </source>
</reference>
<dbReference type="AlphaFoldDB" id="A0A8T4KZW1"/>
<feature type="transmembrane region" description="Helical" evidence="1">
    <location>
        <begin position="31"/>
        <end position="50"/>
    </location>
</feature>
<proteinExistence type="predicted"/>
<sequence length="289" mass="31821">MYPEGDAGAGAAPAADYFPVKSRFAANIEGLIPLILIILIAFVAAVWTGIITSNTPVIGPVVALVKGTEQPVSLLIIGQPSTDLRIILDEDKDLVSYRIKDVQDLERSAEEQLAQYDVVMLDQHLQANKEVSRQLGEAIQDYVKRGGKFITVLDSGIRRKDSADVLGWEATFGNIVPVTCEKQAGGEPSCLDRRTVRGKIFRQDVDHRIMKGIEEVPADPSLGLIMLEVLNVPISGNEIAYAQDMRTPQYYTAIVEKPLLIGKSIYFNYDPGRTRGIFEATIRYLTGRS</sequence>
<evidence type="ECO:0000256" key="1">
    <source>
        <dbReference type="SAM" id="Phobius"/>
    </source>
</evidence>
<dbReference type="EMBL" id="JAGVWD010000014">
    <property type="protein sequence ID" value="MBS3057205.1"/>
    <property type="molecule type" value="Genomic_DNA"/>
</dbReference>